<organism evidence="1 2">
    <name type="scientific">Pisolithus tinctorius Marx 270</name>
    <dbReference type="NCBI Taxonomy" id="870435"/>
    <lineage>
        <taxon>Eukaryota</taxon>
        <taxon>Fungi</taxon>
        <taxon>Dikarya</taxon>
        <taxon>Basidiomycota</taxon>
        <taxon>Agaricomycotina</taxon>
        <taxon>Agaricomycetes</taxon>
        <taxon>Agaricomycetidae</taxon>
        <taxon>Boletales</taxon>
        <taxon>Sclerodermatineae</taxon>
        <taxon>Pisolithaceae</taxon>
        <taxon>Pisolithus</taxon>
    </lineage>
</organism>
<proteinExistence type="predicted"/>
<accession>A0A0C3NBZ8</accession>
<dbReference type="InParanoid" id="A0A0C3NBZ8"/>
<dbReference type="HOGENOM" id="CLU_2419094_0_0_1"/>
<gene>
    <name evidence="1" type="ORF">M404DRAFT_1009022</name>
</gene>
<dbReference type="EMBL" id="KN832179">
    <property type="protein sequence ID" value="KIN93335.1"/>
    <property type="molecule type" value="Genomic_DNA"/>
</dbReference>
<reference evidence="2" key="2">
    <citation type="submission" date="2015-01" db="EMBL/GenBank/DDBJ databases">
        <title>Evolutionary Origins and Diversification of the Mycorrhizal Mutualists.</title>
        <authorList>
            <consortium name="DOE Joint Genome Institute"/>
            <consortium name="Mycorrhizal Genomics Consortium"/>
            <person name="Kohler A."/>
            <person name="Kuo A."/>
            <person name="Nagy L.G."/>
            <person name="Floudas D."/>
            <person name="Copeland A."/>
            <person name="Barry K.W."/>
            <person name="Cichocki N."/>
            <person name="Veneault-Fourrey C."/>
            <person name="LaButti K."/>
            <person name="Lindquist E.A."/>
            <person name="Lipzen A."/>
            <person name="Lundell T."/>
            <person name="Morin E."/>
            <person name="Murat C."/>
            <person name="Riley R."/>
            <person name="Ohm R."/>
            <person name="Sun H."/>
            <person name="Tunlid A."/>
            <person name="Henrissat B."/>
            <person name="Grigoriev I.V."/>
            <person name="Hibbett D.S."/>
            <person name="Martin F."/>
        </authorList>
    </citation>
    <scope>NUCLEOTIDE SEQUENCE [LARGE SCALE GENOMIC DNA]</scope>
    <source>
        <strain evidence="2">Marx 270</strain>
    </source>
</reference>
<evidence type="ECO:0000313" key="2">
    <source>
        <dbReference type="Proteomes" id="UP000054217"/>
    </source>
</evidence>
<protein>
    <submittedName>
        <fullName evidence="1">Uncharacterized protein</fullName>
    </submittedName>
</protein>
<reference evidence="1 2" key="1">
    <citation type="submission" date="2014-04" db="EMBL/GenBank/DDBJ databases">
        <authorList>
            <consortium name="DOE Joint Genome Institute"/>
            <person name="Kuo A."/>
            <person name="Kohler A."/>
            <person name="Costa M.D."/>
            <person name="Nagy L.G."/>
            <person name="Floudas D."/>
            <person name="Copeland A."/>
            <person name="Barry K.W."/>
            <person name="Cichocki N."/>
            <person name="Veneault-Fourrey C."/>
            <person name="LaButti K."/>
            <person name="Lindquist E.A."/>
            <person name="Lipzen A."/>
            <person name="Lundell T."/>
            <person name="Morin E."/>
            <person name="Murat C."/>
            <person name="Sun H."/>
            <person name="Tunlid A."/>
            <person name="Henrissat B."/>
            <person name="Grigoriev I.V."/>
            <person name="Hibbett D.S."/>
            <person name="Martin F."/>
            <person name="Nordberg H.P."/>
            <person name="Cantor M.N."/>
            <person name="Hua S.X."/>
        </authorList>
    </citation>
    <scope>NUCLEOTIDE SEQUENCE [LARGE SCALE GENOMIC DNA]</scope>
    <source>
        <strain evidence="1 2">Marx 270</strain>
    </source>
</reference>
<dbReference type="AlphaFoldDB" id="A0A0C3NBZ8"/>
<dbReference type="Proteomes" id="UP000054217">
    <property type="component" value="Unassembled WGS sequence"/>
</dbReference>
<sequence>MSLSHQNADLEILHSRRVIQNSVAVPPLSHITNSPVTLNSASWTLCQYAMLCPPVPLSSTSHLYAYSRSVGRYPLPLSCSCSRLLPNGLFHMHLYFADV</sequence>
<name>A0A0C3NBZ8_PISTI</name>
<evidence type="ECO:0000313" key="1">
    <source>
        <dbReference type="EMBL" id="KIN93335.1"/>
    </source>
</evidence>
<keyword evidence="2" id="KW-1185">Reference proteome</keyword>